<dbReference type="AlphaFoldDB" id="A0A2G1QIP7"/>
<accession>A0A2G1QIP7</accession>
<protein>
    <submittedName>
        <fullName evidence="1">Uncharacterized protein</fullName>
    </submittedName>
</protein>
<evidence type="ECO:0000313" key="1">
    <source>
        <dbReference type="EMBL" id="PHP65403.1"/>
    </source>
</evidence>
<reference evidence="1 2" key="1">
    <citation type="submission" date="2017-10" db="EMBL/GenBank/DDBJ databases">
        <title>Sedimentibacterium mangrovi gen. nov., sp. nov., a novel member of family Phyllobacteriacea isolated from mangrove sediment.</title>
        <authorList>
            <person name="Liao H."/>
            <person name="Tian Y."/>
        </authorList>
    </citation>
    <scope>NUCLEOTIDE SEQUENCE [LARGE SCALE GENOMIC DNA]</scope>
    <source>
        <strain evidence="1 2">X9-2-2</strain>
    </source>
</reference>
<name>A0A2G1QIP7_9HYPH</name>
<dbReference type="EMBL" id="PDVP01000015">
    <property type="protein sequence ID" value="PHP65403.1"/>
    <property type="molecule type" value="Genomic_DNA"/>
</dbReference>
<proteinExistence type="predicted"/>
<evidence type="ECO:0000313" key="2">
    <source>
        <dbReference type="Proteomes" id="UP000221168"/>
    </source>
</evidence>
<sequence>MDPTKQTDWTWYQTRILDHELNVAAMMIANRLFPAGFDVAEDAPDTYEKLKALFESGKRYVVYSGGSDRTIFGDPEVNFHFRAWHDWCHWKGAHEFTVRGEYDTFRMQHCHLVAIYGDNAMTKRWRRILFADIVGQKLHEKRTGQFPEDQFSFVKACLEGGIHGASFGVPR</sequence>
<organism evidence="1 2">
    <name type="scientific">Zhengella mangrovi</name>
    <dbReference type="NCBI Taxonomy" id="1982044"/>
    <lineage>
        <taxon>Bacteria</taxon>
        <taxon>Pseudomonadati</taxon>
        <taxon>Pseudomonadota</taxon>
        <taxon>Alphaproteobacteria</taxon>
        <taxon>Hyphomicrobiales</taxon>
        <taxon>Notoacmeibacteraceae</taxon>
        <taxon>Zhengella</taxon>
    </lineage>
</organism>
<keyword evidence="2" id="KW-1185">Reference proteome</keyword>
<dbReference type="OrthoDB" id="8479274at2"/>
<comment type="caution">
    <text evidence="1">The sequence shown here is derived from an EMBL/GenBank/DDBJ whole genome shotgun (WGS) entry which is preliminary data.</text>
</comment>
<dbReference type="Proteomes" id="UP000221168">
    <property type="component" value="Unassembled WGS sequence"/>
</dbReference>
<dbReference type="RefSeq" id="WP_099307917.1">
    <property type="nucleotide sequence ID" value="NZ_PDVP01000015.1"/>
</dbReference>
<gene>
    <name evidence="1" type="ORF">CSC94_18760</name>
</gene>